<dbReference type="Gene3D" id="1.20.5.110">
    <property type="match status" value="1"/>
</dbReference>
<dbReference type="InterPro" id="IPR000727">
    <property type="entry name" value="T_SNARE_dom"/>
</dbReference>
<keyword evidence="5 10" id="KW-1133">Transmembrane helix</keyword>
<evidence type="ECO:0000256" key="7">
    <source>
        <dbReference type="ARBA" id="ARBA00023136"/>
    </source>
</evidence>
<dbReference type="CDD" id="cd15853">
    <property type="entry name" value="SNARE_Bet1"/>
    <property type="match status" value="1"/>
</dbReference>
<name>A0A8H7VGF2_9FUNG</name>
<gene>
    <name evidence="12" type="ORF">INT45_002533</name>
</gene>
<dbReference type="SUPFAM" id="SSF58038">
    <property type="entry name" value="SNARE fusion complex"/>
    <property type="match status" value="1"/>
</dbReference>
<protein>
    <recommendedName>
        <fullName evidence="11">t-SNARE coiled-coil homology domain-containing protein</fullName>
    </recommendedName>
</protein>
<organism evidence="12 13">
    <name type="scientific">Circinella minor</name>
    <dbReference type="NCBI Taxonomy" id="1195481"/>
    <lineage>
        <taxon>Eukaryota</taxon>
        <taxon>Fungi</taxon>
        <taxon>Fungi incertae sedis</taxon>
        <taxon>Mucoromycota</taxon>
        <taxon>Mucoromycotina</taxon>
        <taxon>Mucoromycetes</taxon>
        <taxon>Mucorales</taxon>
        <taxon>Lichtheimiaceae</taxon>
        <taxon>Circinella</taxon>
    </lineage>
</organism>
<evidence type="ECO:0000256" key="10">
    <source>
        <dbReference type="SAM" id="Phobius"/>
    </source>
</evidence>
<feature type="domain" description="T-SNARE coiled-coil homology" evidence="11">
    <location>
        <begin position="20"/>
        <end position="82"/>
    </location>
</feature>
<dbReference type="PROSITE" id="PS50192">
    <property type="entry name" value="T_SNARE"/>
    <property type="match status" value="1"/>
</dbReference>
<comment type="caution">
    <text evidence="12">The sequence shown here is derived from an EMBL/GenBank/DDBJ whole genome shotgun (WGS) entry which is preliminary data.</text>
</comment>
<dbReference type="GO" id="GO:0000139">
    <property type="term" value="C:Golgi membrane"/>
    <property type="evidence" value="ECO:0007669"/>
    <property type="project" value="UniProtKB-SubCell"/>
</dbReference>
<evidence type="ECO:0000256" key="9">
    <source>
        <dbReference type="SAM" id="MobiDB-lite"/>
    </source>
</evidence>
<accession>A0A8H7VGF2</accession>
<proteinExistence type="predicted"/>
<evidence type="ECO:0000256" key="1">
    <source>
        <dbReference type="ARBA" id="ARBA00004394"/>
    </source>
</evidence>
<evidence type="ECO:0000259" key="11">
    <source>
        <dbReference type="PROSITE" id="PS50192"/>
    </source>
</evidence>
<dbReference type="Proteomes" id="UP000646827">
    <property type="component" value="Unassembled WGS sequence"/>
</dbReference>
<evidence type="ECO:0000256" key="2">
    <source>
        <dbReference type="ARBA" id="ARBA00022448"/>
    </source>
</evidence>
<evidence type="ECO:0000313" key="13">
    <source>
        <dbReference type="Proteomes" id="UP000646827"/>
    </source>
</evidence>
<evidence type="ECO:0000256" key="8">
    <source>
        <dbReference type="ARBA" id="ARBA00046280"/>
    </source>
</evidence>
<keyword evidence="3 10" id="KW-0812">Transmembrane</keyword>
<dbReference type="EMBL" id="JAEPRB010000173">
    <property type="protein sequence ID" value="KAG2219575.1"/>
    <property type="molecule type" value="Genomic_DNA"/>
</dbReference>
<dbReference type="InterPro" id="IPR039899">
    <property type="entry name" value="BET1_SNARE"/>
</dbReference>
<evidence type="ECO:0000313" key="12">
    <source>
        <dbReference type="EMBL" id="KAG2219575.1"/>
    </source>
</evidence>
<keyword evidence="4" id="KW-0653">Protein transport</keyword>
<keyword evidence="13" id="KW-1185">Reference proteome</keyword>
<evidence type="ECO:0000256" key="3">
    <source>
        <dbReference type="ARBA" id="ARBA00022692"/>
    </source>
</evidence>
<feature type="compositionally biased region" description="Polar residues" evidence="9">
    <location>
        <begin position="1"/>
        <end position="12"/>
    </location>
</feature>
<keyword evidence="6" id="KW-0333">Golgi apparatus</keyword>
<reference evidence="12 13" key="1">
    <citation type="submission" date="2020-12" db="EMBL/GenBank/DDBJ databases">
        <title>Metabolic potential, ecology and presence of endohyphal bacteria is reflected in genomic diversity of Mucoromycotina.</title>
        <authorList>
            <person name="Muszewska A."/>
            <person name="Okrasinska A."/>
            <person name="Steczkiewicz K."/>
            <person name="Drgas O."/>
            <person name="Orlowska M."/>
            <person name="Perlinska-Lenart U."/>
            <person name="Aleksandrzak-Piekarczyk T."/>
            <person name="Szatraj K."/>
            <person name="Zielenkiewicz U."/>
            <person name="Pilsyk S."/>
            <person name="Malc E."/>
            <person name="Mieczkowski P."/>
            <person name="Kruszewska J.S."/>
            <person name="Biernat P."/>
            <person name="Pawlowska J."/>
        </authorList>
    </citation>
    <scope>NUCLEOTIDE SEQUENCE [LARGE SCALE GENOMIC DNA]</scope>
    <source>
        <strain evidence="12 13">CBS 142.35</strain>
    </source>
</reference>
<feature type="region of interest" description="Disordered" evidence="9">
    <location>
        <begin position="1"/>
        <end position="20"/>
    </location>
</feature>
<keyword evidence="7 10" id="KW-0472">Membrane</keyword>
<dbReference type="OrthoDB" id="3063237at2759"/>
<dbReference type="PANTHER" id="PTHR12791">
    <property type="entry name" value="GOLGI SNARE BET1-RELATED"/>
    <property type="match status" value="1"/>
</dbReference>
<keyword evidence="2" id="KW-0813">Transport</keyword>
<feature type="transmembrane region" description="Helical" evidence="10">
    <location>
        <begin position="91"/>
        <end position="109"/>
    </location>
</feature>
<evidence type="ECO:0000256" key="4">
    <source>
        <dbReference type="ARBA" id="ARBA00022927"/>
    </source>
</evidence>
<feature type="non-terminal residue" evidence="12">
    <location>
        <position position="1"/>
    </location>
</feature>
<evidence type="ECO:0000256" key="6">
    <source>
        <dbReference type="ARBA" id="ARBA00023034"/>
    </source>
</evidence>
<comment type="subcellular location">
    <subcellularLocation>
        <location evidence="8">Endomembrane system</location>
        <topology evidence="8">Single-pass type IV membrane protein</topology>
    </subcellularLocation>
    <subcellularLocation>
        <location evidence="1">Golgi apparatus membrane</location>
    </subcellularLocation>
</comment>
<dbReference type="AlphaFoldDB" id="A0A8H7VGF2"/>
<evidence type="ECO:0000256" key="5">
    <source>
        <dbReference type="ARBA" id="ARBA00022989"/>
    </source>
</evidence>
<dbReference type="GO" id="GO:0015031">
    <property type="term" value="P:protein transport"/>
    <property type="evidence" value="ECO:0007669"/>
    <property type="project" value="UniProtKB-KW"/>
</dbReference>
<sequence>SNRGESSQSKSDNNNNNNGYVFEQQNDVRMNELGNKLSALKNITIDMHNDVNDQERLLDESNNAFGGLGQTLKQSYGRMNRMVSKRHQRQLCYYVAVAVALFFIIYWGSGILGRISWSSSSPDNGETGGSVEPDI</sequence>